<feature type="region of interest" description="Disordered" evidence="1">
    <location>
        <begin position="266"/>
        <end position="294"/>
    </location>
</feature>
<dbReference type="PANTHER" id="PTHR37951">
    <property type="entry name" value="CYTOPLASMIC PROTEIN-RELATED"/>
    <property type="match status" value="1"/>
</dbReference>
<sequence length="362" mass="39523">MMAPESTKPELSPPLLDFDALLAPLPGDDAAGDPHAYSRRLRSVLDDFRKHRNAAADDGSTNSERNDWTQTVSTCVQGLQKESKDLRLAGHLAEAMLKLHGFAGLRDSLHLIRRMISECWPRLHPPLDNDPETRAAPLANILDDPDRGFCFPNSVRLVPILGQGEESFGVHSWKRLKSKGDAKSEERAGKVMAATKPQDLQVVSLEIDACLEELELLTVALDDKMGDQAPGMYHLGEAIRECQSLVRSELPKILPPDLLTTAPAALETAPSDSPDPLQPLSAATGTSGTPTPGQIQQVRSSAYAQLEAAADLLLQIEPHSPIPYLVKRAVSLGRLPFPQLARQVLREEKMLAELTREFGLPS</sequence>
<name>A0A518DT46_9BACT</name>
<dbReference type="InterPro" id="IPR017740">
    <property type="entry name" value="TssA-like"/>
</dbReference>
<evidence type="ECO:0000259" key="2">
    <source>
        <dbReference type="Pfam" id="PF06812"/>
    </source>
</evidence>
<dbReference type="EMBL" id="CP036433">
    <property type="protein sequence ID" value="QDU95009.1"/>
    <property type="molecule type" value="Genomic_DNA"/>
</dbReference>
<dbReference type="PANTHER" id="PTHR37951:SF1">
    <property type="entry name" value="TYPE VI SECRETION SYSTEM COMPONENT TSSA1"/>
    <property type="match status" value="1"/>
</dbReference>
<dbReference type="Pfam" id="PF06812">
    <property type="entry name" value="ImpA_N"/>
    <property type="match status" value="1"/>
</dbReference>
<dbReference type="NCBIfam" id="TIGR03363">
    <property type="entry name" value="VI_chp_8"/>
    <property type="match status" value="1"/>
</dbReference>
<feature type="domain" description="ImpA N-terminal" evidence="2">
    <location>
        <begin position="22"/>
        <end position="141"/>
    </location>
</feature>
<dbReference type="InterPro" id="IPR010657">
    <property type="entry name" value="ImpA_N"/>
</dbReference>
<dbReference type="AlphaFoldDB" id="A0A518DT46"/>
<dbReference type="Proteomes" id="UP000317648">
    <property type="component" value="Chromosome"/>
</dbReference>
<keyword evidence="4" id="KW-1185">Reference proteome</keyword>
<feature type="compositionally biased region" description="Low complexity" evidence="1">
    <location>
        <begin position="266"/>
        <end position="293"/>
    </location>
</feature>
<evidence type="ECO:0000256" key="1">
    <source>
        <dbReference type="SAM" id="MobiDB-lite"/>
    </source>
</evidence>
<protein>
    <recommendedName>
        <fullName evidence="2">ImpA N-terminal domain-containing protein</fullName>
    </recommendedName>
</protein>
<organism evidence="3 4">
    <name type="scientific">Lignipirellula cremea</name>
    <dbReference type="NCBI Taxonomy" id="2528010"/>
    <lineage>
        <taxon>Bacteria</taxon>
        <taxon>Pseudomonadati</taxon>
        <taxon>Planctomycetota</taxon>
        <taxon>Planctomycetia</taxon>
        <taxon>Pirellulales</taxon>
        <taxon>Pirellulaceae</taxon>
        <taxon>Lignipirellula</taxon>
    </lineage>
</organism>
<accession>A0A518DT46</accession>
<proteinExistence type="predicted"/>
<evidence type="ECO:0000313" key="3">
    <source>
        <dbReference type="EMBL" id="QDU95009.1"/>
    </source>
</evidence>
<dbReference type="RefSeq" id="WP_197443261.1">
    <property type="nucleotide sequence ID" value="NZ_CP036433.1"/>
</dbReference>
<dbReference type="KEGG" id="lcre:Pla8534_28190"/>
<gene>
    <name evidence="3" type="ORF">Pla8534_28190</name>
</gene>
<evidence type="ECO:0000313" key="4">
    <source>
        <dbReference type="Proteomes" id="UP000317648"/>
    </source>
</evidence>
<reference evidence="3 4" key="1">
    <citation type="submission" date="2019-02" db="EMBL/GenBank/DDBJ databases">
        <title>Deep-cultivation of Planctomycetes and their phenomic and genomic characterization uncovers novel biology.</title>
        <authorList>
            <person name="Wiegand S."/>
            <person name="Jogler M."/>
            <person name="Boedeker C."/>
            <person name="Pinto D."/>
            <person name="Vollmers J."/>
            <person name="Rivas-Marin E."/>
            <person name="Kohn T."/>
            <person name="Peeters S.H."/>
            <person name="Heuer A."/>
            <person name="Rast P."/>
            <person name="Oberbeckmann S."/>
            <person name="Bunk B."/>
            <person name="Jeske O."/>
            <person name="Meyerdierks A."/>
            <person name="Storesund J.E."/>
            <person name="Kallscheuer N."/>
            <person name="Luecker S."/>
            <person name="Lage O.M."/>
            <person name="Pohl T."/>
            <person name="Merkel B.J."/>
            <person name="Hornburger P."/>
            <person name="Mueller R.-W."/>
            <person name="Bruemmer F."/>
            <person name="Labrenz M."/>
            <person name="Spormann A.M."/>
            <person name="Op den Camp H."/>
            <person name="Overmann J."/>
            <person name="Amann R."/>
            <person name="Jetten M.S.M."/>
            <person name="Mascher T."/>
            <person name="Medema M.H."/>
            <person name="Devos D.P."/>
            <person name="Kaster A.-K."/>
            <person name="Ovreas L."/>
            <person name="Rohde M."/>
            <person name="Galperin M.Y."/>
            <person name="Jogler C."/>
        </authorList>
    </citation>
    <scope>NUCLEOTIDE SEQUENCE [LARGE SCALE GENOMIC DNA]</scope>
    <source>
        <strain evidence="3 4">Pla85_3_4</strain>
    </source>
</reference>